<name>A0A0R3WV17_HYDTA</name>
<dbReference type="EMBL" id="UYWX01004844">
    <property type="protein sequence ID" value="VDM25246.1"/>
    <property type="molecule type" value="Genomic_DNA"/>
</dbReference>
<evidence type="ECO:0000313" key="2">
    <source>
        <dbReference type="Proteomes" id="UP000274429"/>
    </source>
</evidence>
<evidence type="ECO:0000313" key="1">
    <source>
        <dbReference type="EMBL" id="VDM25246.1"/>
    </source>
</evidence>
<protein>
    <submittedName>
        <fullName evidence="1 3">Uncharacterized protein</fullName>
    </submittedName>
</protein>
<dbReference type="Proteomes" id="UP000274429">
    <property type="component" value="Unassembled WGS sequence"/>
</dbReference>
<evidence type="ECO:0000313" key="3">
    <source>
        <dbReference type="WBParaSite" id="TTAC_0000460701-mRNA-1"/>
    </source>
</evidence>
<gene>
    <name evidence="1" type="ORF">TTAC_LOCUS4592</name>
</gene>
<accession>A0A0R3WV17</accession>
<sequence>MTQVFRAVDGLSKAGSIAKPHGVVGGVLVDMRWMEVRLQSQHPFQPVAAKRLHRNITLSASNTSQQQKEGKRAACSVEASDQPRLISAPLVMKKAGLPHTPILPVEATSFVLLPASKFIWVHASALARMQTRTIGDTFLLLERIVPV</sequence>
<reference evidence="1 2" key="2">
    <citation type="submission" date="2018-11" db="EMBL/GenBank/DDBJ databases">
        <authorList>
            <consortium name="Pathogen Informatics"/>
        </authorList>
    </citation>
    <scope>NUCLEOTIDE SEQUENCE [LARGE SCALE GENOMIC DNA]</scope>
</reference>
<reference evidence="3" key="1">
    <citation type="submission" date="2017-02" db="UniProtKB">
        <authorList>
            <consortium name="WormBaseParasite"/>
        </authorList>
    </citation>
    <scope>IDENTIFICATION</scope>
</reference>
<proteinExistence type="predicted"/>
<dbReference type="WBParaSite" id="TTAC_0000460701-mRNA-1">
    <property type="protein sequence ID" value="TTAC_0000460701-mRNA-1"/>
    <property type="gene ID" value="TTAC_0000460701"/>
</dbReference>
<organism evidence="3">
    <name type="scientific">Hydatigena taeniaeformis</name>
    <name type="common">Feline tapeworm</name>
    <name type="synonym">Taenia taeniaeformis</name>
    <dbReference type="NCBI Taxonomy" id="6205"/>
    <lineage>
        <taxon>Eukaryota</taxon>
        <taxon>Metazoa</taxon>
        <taxon>Spiralia</taxon>
        <taxon>Lophotrochozoa</taxon>
        <taxon>Platyhelminthes</taxon>
        <taxon>Cestoda</taxon>
        <taxon>Eucestoda</taxon>
        <taxon>Cyclophyllidea</taxon>
        <taxon>Taeniidae</taxon>
        <taxon>Hydatigera</taxon>
    </lineage>
</organism>
<keyword evidence="2" id="KW-1185">Reference proteome</keyword>
<dbReference type="AlphaFoldDB" id="A0A0R3WV17"/>